<name>A0A2P4ZXT3_9HYPO</name>
<dbReference type="Proteomes" id="UP000054821">
    <property type="component" value="Unassembled WGS sequence"/>
</dbReference>
<keyword evidence="3" id="KW-1185">Reference proteome</keyword>
<organism evidence="2 3">
    <name type="scientific">Trichoderma gamsii</name>
    <dbReference type="NCBI Taxonomy" id="398673"/>
    <lineage>
        <taxon>Eukaryota</taxon>
        <taxon>Fungi</taxon>
        <taxon>Dikarya</taxon>
        <taxon>Ascomycota</taxon>
        <taxon>Pezizomycotina</taxon>
        <taxon>Sordariomycetes</taxon>
        <taxon>Hypocreomycetidae</taxon>
        <taxon>Hypocreales</taxon>
        <taxon>Hypocreaceae</taxon>
        <taxon>Trichoderma</taxon>
    </lineage>
</organism>
<keyword evidence="1" id="KW-0812">Transmembrane</keyword>
<comment type="caution">
    <text evidence="2">The sequence shown here is derived from an EMBL/GenBank/DDBJ whole genome shotgun (WGS) entry which is preliminary data.</text>
</comment>
<evidence type="ECO:0000313" key="2">
    <source>
        <dbReference type="EMBL" id="PON29107.1"/>
    </source>
</evidence>
<keyword evidence="1" id="KW-0472">Membrane</keyword>
<accession>A0A2P4ZXT3</accession>
<evidence type="ECO:0000313" key="3">
    <source>
        <dbReference type="Proteomes" id="UP000054821"/>
    </source>
</evidence>
<sequence>MLFLNNLLLFTTAALAVNVIIFIVDDDHNCPANETVLVCNDIDLGICCTSTDFTDFPTLQVAGLSTVPNAGNVAIAFSQSGDNRCGVSCDTAFAENNACLSCVVNDADTISGGGWNILPRGDESTESLSVCTGSVEPDELKYQGRSYNIYHDVPASISAQLVDLVRKNVDVADFPAHLSQYEKKA</sequence>
<keyword evidence="1" id="KW-1133">Transmembrane helix</keyword>
<reference evidence="2 3" key="1">
    <citation type="journal article" date="2016" name="Genome Announc.">
        <title>Draft Whole-Genome Sequence of Trichoderma gamsii T6085, a Promising Biocontrol Agent of Fusarium Head Blight on Wheat.</title>
        <authorList>
            <person name="Baroncelli R."/>
            <person name="Zapparata A."/>
            <person name="Piaggeschi G."/>
            <person name="Sarrocco S."/>
            <person name="Vannacci G."/>
        </authorList>
    </citation>
    <scope>NUCLEOTIDE SEQUENCE [LARGE SCALE GENOMIC DNA]</scope>
    <source>
        <strain evidence="2 3">T6085</strain>
    </source>
</reference>
<gene>
    <name evidence="2" type="ORF">TGAM01_v202215</name>
</gene>
<feature type="transmembrane region" description="Helical" evidence="1">
    <location>
        <begin position="7"/>
        <end position="24"/>
    </location>
</feature>
<protein>
    <submittedName>
        <fullName evidence="2">Uncharacterized protein</fullName>
    </submittedName>
</protein>
<dbReference type="RefSeq" id="XP_018666572.1">
    <property type="nucleotide sequence ID" value="XM_018800430.1"/>
</dbReference>
<dbReference type="GeneID" id="29980513"/>
<proteinExistence type="predicted"/>
<evidence type="ECO:0000256" key="1">
    <source>
        <dbReference type="SAM" id="Phobius"/>
    </source>
</evidence>
<dbReference type="EMBL" id="JPDN02000005">
    <property type="protein sequence ID" value="PON29107.1"/>
    <property type="molecule type" value="Genomic_DNA"/>
</dbReference>
<dbReference type="AlphaFoldDB" id="A0A2P4ZXT3"/>